<dbReference type="InterPro" id="IPR001611">
    <property type="entry name" value="Leu-rich_rpt"/>
</dbReference>
<dbReference type="Pfam" id="PF00560">
    <property type="entry name" value="LRR_1"/>
    <property type="match status" value="2"/>
</dbReference>
<dbReference type="InterPro" id="IPR032675">
    <property type="entry name" value="LRR_dom_sf"/>
</dbReference>
<name>A0A7S2YI59_9STRA</name>
<dbReference type="PANTHER" id="PTHR46662:SF104">
    <property type="entry name" value="GPI-ANCHORED ADHESIN-LIKE PROTEIN PGA55-RELATED"/>
    <property type="match status" value="1"/>
</dbReference>
<organism evidence="6">
    <name type="scientific">Entomoneis paludosa</name>
    <dbReference type="NCBI Taxonomy" id="265537"/>
    <lineage>
        <taxon>Eukaryota</taxon>
        <taxon>Sar</taxon>
        <taxon>Stramenopiles</taxon>
        <taxon>Ochrophyta</taxon>
        <taxon>Bacillariophyta</taxon>
        <taxon>Bacillariophyceae</taxon>
        <taxon>Bacillariophycidae</taxon>
        <taxon>Entomoneidaceae</taxon>
        <taxon>Entomoneis</taxon>
    </lineage>
</organism>
<dbReference type="PANTHER" id="PTHR46662">
    <property type="entry name" value="DI-GLUCOSE BINDING PROTEIN WITH LEUCINE-RICH REPEAT DOMAIN-CONTAINING PROTEIN"/>
    <property type="match status" value="1"/>
</dbReference>
<accession>A0A7S2YI59</accession>
<feature type="transmembrane region" description="Helical" evidence="5">
    <location>
        <begin position="157"/>
        <end position="178"/>
    </location>
</feature>
<dbReference type="Pfam" id="PF13855">
    <property type="entry name" value="LRR_8"/>
    <property type="match status" value="2"/>
</dbReference>
<dbReference type="FunFam" id="3.80.10.10:FF:000095">
    <property type="entry name" value="LRR receptor-like serine/threonine-protein kinase GSO1"/>
    <property type="match status" value="1"/>
</dbReference>
<feature type="compositionally biased region" description="Basic and acidic residues" evidence="4">
    <location>
        <begin position="80"/>
        <end position="106"/>
    </location>
</feature>
<keyword evidence="2" id="KW-0677">Repeat</keyword>
<keyword evidence="5" id="KW-1133">Transmembrane helix</keyword>
<keyword evidence="1" id="KW-0433">Leucine-rich repeat</keyword>
<feature type="region of interest" description="Disordered" evidence="4">
    <location>
        <begin position="1"/>
        <end position="109"/>
    </location>
</feature>
<feature type="compositionally biased region" description="Low complexity" evidence="4">
    <location>
        <begin position="186"/>
        <end position="203"/>
    </location>
</feature>
<evidence type="ECO:0000256" key="3">
    <source>
        <dbReference type="ARBA" id="ARBA00023136"/>
    </source>
</evidence>
<evidence type="ECO:0000256" key="4">
    <source>
        <dbReference type="SAM" id="MobiDB-lite"/>
    </source>
</evidence>
<keyword evidence="3 5" id="KW-0472">Membrane</keyword>
<reference evidence="6" key="1">
    <citation type="submission" date="2021-01" db="EMBL/GenBank/DDBJ databases">
        <authorList>
            <person name="Corre E."/>
            <person name="Pelletier E."/>
            <person name="Niang G."/>
            <person name="Scheremetjew M."/>
            <person name="Finn R."/>
            <person name="Kale V."/>
            <person name="Holt S."/>
            <person name="Cochrane G."/>
            <person name="Meng A."/>
            <person name="Brown T."/>
            <person name="Cohen L."/>
        </authorList>
    </citation>
    <scope>NUCLEOTIDE SEQUENCE</scope>
    <source>
        <strain evidence="6">CCMP125</strain>
    </source>
</reference>
<dbReference type="AlphaFoldDB" id="A0A7S2YI59"/>
<evidence type="ECO:0000256" key="1">
    <source>
        <dbReference type="ARBA" id="ARBA00022614"/>
    </source>
</evidence>
<dbReference type="Gene3D" id="3.80.10.10">
    <property type="entry name" value="Ribonuclease Inhibitor"/>
    <property type="match status" value="5"/>
</dbReference>
<dbReference type="FunFam" id="3.80.10.10:FF:000041">
    <property type="entry name" value="LRR receptor-like serine/threonine-protein kinase ERECTA"/>
    <property type="match status" value="1"/>
</dbReference>
<sequence>MPVDLCCPPTNDSPAQRTMEPPYGNYDGDLLSDEDESCGPPPPPPDHAHPDDLEDDHEPVTTSVDGDGDKFNDEYSGEFGHYHGDVESKGSKGTEDPPEEKPHDLDEQYDDGDEAMMEYDEDVDFEEDQSLEIPPTTVVKRMVMEENQDKSGQKRNMGICAALCCCFCVGILLLIIGMTTDLFKDSNSASASTDGSGASPTTPAGTPDEQPARAPVDAPTSAESDARTSEMRQYLKRFSLDQEAFDDTDSAATFAVNWLSLEDSLELDPEDPADQFRIKQRYALLAGFWFASWDDWNEQAGWADAEDECTWDGIVCELVTEEDGTEVNAVVEINLYENNLQGLTDEIGMLSYVRYLDLHGNVIQGEFPQKIVDLTNLQELYLYDNFMEGEWPQDLSGLDQLRILYASNNFFSGPINNFFDLSAIEVLILDDNDFSGDLVGIGNLQNVVRFTVGNNRIGGNIPAELATLSKVETLWLFSNALSGSIPDEVGNMPALIVFDVYNNDLSGGLPTMFLNNPMLEVLTLSDNPFGGEIPDEYGLFEIYSLSIENCGLTGAINPNLGNAESLTTLRLAENNFDTADFPQFILGMTNLVDLRLNQCNIQGDIPADIDNLGFLQTLFLHSNYFGNALPASIGNLPFLRRLNLSNQFLSGAVPAAWSDLVNMEYLNLSDNPSLTGDLPDISKMTKLEQLELQRTNFGGDLTGTNYFTTVPSLKHIDLSSTGVSGSLPNNWGLMTNLEELHLAEIGLTGGIPGSLRAVSTLRVLILTGNSLRGAIPDFFDNLFNLRILQLNRNELSGPIPDTIGSATRLQFLSVSENTRDGQFGIEGPLPDSIGELINLKEFECQENKIDGELPEGFGEFLVNLEILDISDNLFSGDIPDSIANMESLIEFFLDNNNFNSAWPTAICNIDTLNIIKPDCDIECSGSCCDKDACN</sequence>
<feature type="region of interest" description="Disordered" evidence="4">
    <location>
        <begin position="186"/>
        <end position="228"/>
    </location>
</feature>
<keyword evidence="5" id="KW-0812">Transmembrane</keyword>
<evidence type="ECO:0000256" key="5">
    <source>
        <dbReference type="SAM" id="Phobius"/>
    </source>
</evidence>
<protein>
    <recommendedName>
        <fullName evidence="7">Leucine-rich repeat-containing N-terminal plant-type domain-containing protein</fullName>
    </recommendedName>
</protein>
<gene>
    <name evidence="6" type="ORF">APAL1065_LOCUS17668</name>
</gene>
<proteinExistence type="predicted"/>
<evidence type="ECO:0000313" key="6">
    <source>
        <dbReference type="EMBL" id="CAD9977545.1"/>
    </source>
</evidence>
<evidence type="ECO:0008006" key="7">
    <source>
        <dbReference type="Google" id="ProtNLM"/>
    </source>
</evidence>
<dbReference type="EMBL" id="HBHT01026358">
    <property type="protein sequence ID" value="CAD9977545.1"/>
    <property type="molecule type" value="Transcribed_RNA"/>
</dbReference>
<dbReference type="SUPFAM" id="SSF52058">
    <property type="entry name" value="L domain-like"/>
    <property type="match status" value="2"/>
</dbReference>
<evidence type="ECO:0000256" key="2">
    <source>
        <dbReference type="ARBA" id="ARBA00022737"/>
    </source>
</evidence>